<protein>
    <submittedName>
        <fullName evidence="1">Uncharacterized protein</fullName>
    </submittedName>
</protein>
<dbReference type="KEGG" id="aacx:DEACI_0116"/>
<dbReference type="Proteomes" id="UP000836597">
    <property type="component" value="Chromosome"/>
</dbReference>
<reference evidence="1" key="2">
    <citation type="submission" date="2020-01" db="EMBL/GenBank/DDBJ databases">
        <authorList>
            <person name="Hornung B."/>
        </authorList>
    </citation>
    <scope>NUCLEOTIDE SEQUENCE</scope>
    <source>
        <strain evidence="1">PacBioINE</strain>
    </source>
</reference>
<dbReference type="EMBL" id="LR746496">
    <property type="protein sequence ID" value="CAA7599490.1"/>
    <property type="molecule type" value="Genomic_DNA"/>
</dbReference>
<dbReference type="Proteomes" id="UP001071230">
    <property type="component" value="Unassembled WGS sequence"/>
</dbReference>
<evidence type="ECO:0000313" key="3">
    <source>
        <dbReference type="Proteomes" id="UP001071230"/>
    </source>
</evidence>
<evidence type="ECO:0000313" key="1">
    <source>
        <dbReference type="EMBL" id="CAA7599490.1"/>
    </source>
</evidence>
<gene>
    <name evidence="1" type="ORF">DEACI_0116</name>
    <name evidence="2" type="ORF">DEACI_3765</name>
</gene>
<proteinExistence type="predicted"/>
<dbReference type="EMBL" id="CDGJ01000122">
    <property type="protein sequence ID" value="CEJ09281.1"/>
    <property type="molecule type" value="Genomic_DNA"/>
</dbReference>
<organism evidence="1">
    <name type="scientific">Acididesulfobacillus acetoxydans</name>
    <dbReference type="NCBI Taxonomy" id="1561005"/>
    <lineage>
        <taxon>Bacteria</taxon>
        <taxon>Bacillati</taxon>
        <taxon>Bacillota</taxon>
        <taxon>Clostridia</taxon>
        <taxon>Eubacteriales</taxon>
        <taxon>Peptococcaceae</taxon>
        <taxon>Acididesulfobacillus</taxon>
    </lineage>
</organism>
<keyword evidence="3" id="KW-1185">Reference proteome</keyword>
<dbReference type="AlphaFoldDB" id="A0A8S0X2T7"/>
<dbReference type="RefSeq" id="WP_240983292.1">
    <property type="nucleotide sequence ID" value="NZ_CDGJ01000122.1"/>
</dbReference>
<sequence>MLMKKIYDIEDVPPLSKAVPLSFQHVFVRRDDPRPAAHENGSIRGLSLKSAENRLNLQIGLKVRRILHEKEN</sequence>
<reference evidence="2" key="1">
    <citation type="submission" date="2014-11" db="EMBL/GenBank/DDBJ databases">
        <authorList>
            <person name="Hornung B.V."/>
        </authorList>
    </citation>
    <scope>NUCLEOTIDE SEQUENCE</scope>
    <source>
        <strain evidence="2">INE</strain>
    </source>
</reference>
<accession>A0A8S0X2T7</accession>
<evidence type="ECO:0000313" key="2">
    <source>
        <dbReference type="EMBL" id="CEJ09281.1"/>
    </source>
</evidence>
<name>A0A8S0X2T7_9FIRM</name>